<dbReference type="AlphaFoldDB" id="A0A6P5GAU2"/>
<dbReference type="Pfam" id="PF09797">
    <property type="entry name" value="NatB_MDM20"/>
    <property type="match status" value="1"/>
</dbReference>
<proteinExistence type="inferred from homology"/>
<dbReference type="Gene3D" id="1.25.40.1040">
    <property type="match status" value="1"/>
</dbReference>
<dbReference type="InterPro" id="IPR019734">
    <property type="entry name" value="TPR_rpt"/>
</dbReference>
<dbReference type="Proteomes" id="UP000515123">
    <property type="component" value="Linkage group 14"/>
</dbReference>
<dbReference type="GO" id="GO:0031416">
    <property type="term" value="C:NatB complex"/>
    <property type="evidence" value="ECO:0007669"/>
    <property type="project" value="TreeGrafter"/>
</dbReference>
<dbReference type="InterPro" id="IPR019183">
    <property type="entry name" value="NAA25_NatB_aux_su"/>
</dbReference>
<evidence type="ECO:0000313" key="3">
    <source>
        <dbReference type="RefSeq" id="XP_020102963.1"/>
    </source>
</evidence>
<evidence type="ECO:0000256" key="1">
    <source>
        <dbReference type="ARBA" id="ARBA00006298"/>
    </source>
</evidence>
<comment type="similarity">
    <text evidence="1">Belongs to the MDM20/NAA25 family.</text>
</comment>
<dbReference type="PANTHER" id="PTHR22767:SF3">
    <property type="entry name" value="N-ALPHA-ACETYLTRANSFERASE 25, NATB AUXILIARY SUBUNIT"/>
    <property type="match status" value="1"/>
</dbReference>
<dbReference type="RefSeq" id="XP_020102963.1">
    <property type="nucleotide sequence ID" value="XM_020247374.1"/>
</dbReference>
<dbReference type="GeneID" id="109720328"/>
<dbReference type="SMART" id="SM00028">
    <property type="entry name" value="TPR"/>
    <property type="match status" value="3"/>
</dbReference>
<reference evidence="3" key="2">
    <citation type="submission" date="2025-08" db="UniProtKB">
        <authorList>
            <consortium name="RefSeq"/>
        </authorList>
    </citation>
    <scope>IDENTIFICATION</scope>
    <source>
        <tissue evidence="3">Leaf</tissue>
    </source>
</reference>
<keyword evidence="2" id="KW-1185">Reference proteome</keyword>
<sequence length="1018" mass="115477">MATRFGMAGGIPERRVRPIWDAVDSRQFKAALKLSAALLAKYPNSPYALALKALILERMGKPDEALSVCSNAMELLFSDNVVHIDDLTLSTLQIVFQRLDRLDLATSCYEHACAKFPNNLEIMMGLFNCYVREYSYVKQQQTAIKMYKMVGEERFLLWAVCSIQLQVLLSNGGEKLLSLAEALLKKHINSHSLHEPEALAIYISILEQQSKYEAALEVLSGNLGSLIGREEDKLRMQGRLLARACNYAAAAEIFQKVLESCPDDWDSFLNYLGCLLEDNTNCFKASTASHTCLPSSVDSQVPKETHLSEELFDSRLSSALSVVEKLQKDGHDDCVRGPYLATIEIERRRHLNGNADDGKFLEALLIYFQRFNHLSCFASDVEMFLQMLTQDEKSELREKFLNILEALPTTPIKRIGQVITIFKVQELSGAMFMESVKELEGTAIKMLEMFCENLPLSRDLDPQENMYGEELLSMASSVLVTLFWRTRNLGYLLEAVLVLEFGLIIRRYIWQYKIPLLHIYSFVGALPLAHDWYGTLEVKNILQETMSHHILPQMLKSPFCSEAADLVKEYLKFMDDHLREAADLTFLAYRHRNYSKVIEFVQFKERLQHSNQYMMARIESVFLQLKQKADSLEEIQAIFQSVNYGMKLLELSNEDKLTSLTFNEDLQTRPWWSPTTNKNFLSEPFEDGSACSRATMLSKKKTTEDEDTKKKEIERKSLIPRLLYLSMQAASSTVKENSEPNGTASDTNVAAELKILLERYARNIGLTLDEAISVILGILEGQKSFKELSSDSISWMNFAVFVNALNLSSKKPLLPIEDKSNPTSWHIVDRLTKTCVMYHLSHSEPILTSPGNQLTVLVQLVTESFSWQILIIQSCMKSLLPIGKRKKKSGGGSGLMDQPNLPKLQAVQSSIRSLMDTIKEIQTRVADQINGSEDNDLDTLLSYVQRDDNGPGRIFRILEENVVANNPDLGERISDSLKSWSSGDVLRRVVRAQRKYLTEFNQICDSKVKLLGTLRQSA</sequence>
<protein>
    <submittedName>
        <fullName evidence="3">Phagocyte signaling-impaired protein isoform X1</fullName>
    </submittedName>
</protein>
<dbReference type="OrthoDB" id="1874341at2759"/>
<dbReference type="Pfam" id="PF13432">
    <property type="entry name" value="TPR_16"/>
    <property type="match status" value="1"/>
</dbReference>
<evidence type="ECO:0000313" key="2">
    <source>
        <dbReference type="Proteomes" id="UP000515123"/>
    </source>
</evidence>
<accession>A0A6P5GAU2</accession>
<dbReference type="FunFam" id="1.25.40.1040:FF:000007">
    <property type="entry name" value="N-alpha-acetyltransferase 25, NatB auxiliary subunit"/>
    <property type="match status" value="1"/>
</dbReference>
<reference evidence="2" key="1">
    <citation type="journal article" date="2015" name="Nat. Genet.">
        <title>The pineapple genome and the evolution of CAM photosynthesis.</title>
        <authorList>
            <person name="Ming R."/>
            <person name="VanBuren R."/>
            <person name="Wai C.M."/>
            <person name="Tang H."/>
            <person name="Schatz M.C."/>
            <person name="Bowers J.E."/>
            <person name="Lyons E."/>
            <person name="Wang M.L."/>
            <person name="Chen J."/>
            <person name="Biggers E."/>
            <person name="Zhang J."/>
            <person name="Huang L."/>
            <person name="Zhang L."/>
            <person name="Miao W."/>
            <person name="Zhang J."/>
            <person name="Ye Z."/>
            <person name="Miao C."/>
            <person name="Lin Z."/>
            <person name="Wang H."/>
            <person name="Zhou H."/>
            <person name="Yim W.C."/>
            <person name="Priest H.D."/>
            <person name="Zheng C."/>
            <person name="Woodhouse M."/>
            <person name="Edger P.P."/>
            <person name="Guyot R."/>
            <person name="Guo H.B."/>
            <person name="Guo H."/>
            <person name="Zheng G."/>
            <person name="Singh R."/>
            <person name="Sharma A."/>
            <person name="Min X."/>
            <person name="Zheng Y."/>
            <person name="Lee H."/>
            <person name="Gurtowski J."/>
            <person name="Sedlazeck F.J."/>
            <person name="Harkess A."/>
            <person name="McKain M.R."/>
            <person name="Liao Z."/>
            <person name="Fang J."/>
            <person name="Liu J."/>
            <person name="Zhang X."/>
            <person name="Zhang Q."/>
            <person name="Hu W."/>
            <person name="Qin Y."/>
            <person name="Wang K."/>
            <person name="Chen L.Y."/>
            <person name="Shirley N."/>
            <person name="Lin Y.R."/>
            <person name="Liu L.Y."/>
            <person name="Hernandez A.G."/>
            <person name="Wright C.L."/>
            <person name="Bulone V."/>
            <person name="Tuskan G.A."/>
            <person name="Heath K."/>
            <person name="Zee F."/>
            <person name="Moore P.H."/>
            <person name="Sunkar R."/>
            <person name="Leebens-Mack J.H."/>
            <person name="Mockler T."/>
            <person name="Bennetzen J.L."/>
            <person name="Freeling M."/>
            <person name="Sankoff D."/>
            <person name="Paterson A.H."/>
            <person name="Zhu X."/>
            <person name="Yang X."/>
            <person name="Smith J.A."/>
            <person name="Cushman J.C."/>
            <person name="Paull R.E."/>
            <person name="Yu Q."/>
        </authorList>
    </citation>
    <scope>NUCLEOTIDE SEQUENCE [LARGE SCALE GENOMIC DNA]</scope>
    <source>
        <strain evidence="2">cv. F153</strain>
    </source>
</reference>
<dbReference type="InterPro" id="IPR011990">
    <property type="entry name" value="TPR-like_helical_dom_sf"/>
</dbReference>
<gene>
    <name evidence="3" type="primary">LOC109720328</name>
</gene>
<dbReference type="PANTHER" id="PTHR22767">
    <property type="entry name" value="N-TERMINAL ACETYLTRANSFERASE-RELATED"/>
    <property type="match status" value="1"/>
</dbReference>
<name>A0A6P5GAU2_ANACO</name>
<dbReference type="SUPFAM" id="SSF48452">
    <property type="entry name" value="TPR-like"/>
    <property type="match status" value="1"/>
</dbReference>
<organism evidence="2 3">
    <name type="scientific">Ananas comosus</name>
    <name type="common">Pineapple</name>
    <name type="synonym">Ananas ananas</name>
    <dbReference type="NCBI Taxonomy" id="4615"/>
    <lineage>
        <taxon>Eukaryota</taxon>
        <taxon>Viridiplantae</taxon>
        <taxon>Streptophyta</taxon>
        <taxon>Embryophyta</taxon>
        <taxon>Tracheophyta</taxon>
        <taxon>Spermatophyta</taxon>
        <taxon>Magnoliopsida</taxon>
        <taxon>Liliopsida</taxon>
        <taxon>Poales</taxon>
        <taxon>Bromeliaceae</taxon>
        <taxon>Bromelioideae</taxon>
        <taxon>Ananas</taxon>
    </lineage>
</organism>